<dbReference type="UniPathway" id="UPA00251">
    <property type="reaction ID" value="UER00321"/>
</dbReference>
<dbReference type="GO" id="GO:0006782">
    <property type="term" value="P:protoporphyrinogen IX biosynthetic process"/>
    <property type="evidence" value="ECO:0007669"/>
    <property type="project" value="UniProtKB-UniPathway"/>
</dbReference>
<evidence type="ECO:0000256" key="10">
    <source>
        <dbReference type="ARBA" id="ARBA00023244"/>
    </source>
</evidence>
<comment type="catalytic activity">
    <reaction evidence="12">
        <text>uroporphyrinogen I + 4 H(+) = coproporphyrinogen I + 4 CO2</text>
        <dbReference type="Rhea" id="RHEA:31239"/>
        <dbReference type="ChEBI" id="CHEBI:15378"/>
        <dbReference type="ChEBI" id="CHEBI:16526"/>
        <dbReference type="ChEBI" id="CHEBI:62626"/>
        <dbReference type="ChEBI" id="CHEBI:62631"/>
    </reaction>
    <physiologicalReaction direction="left-to-right" evidence="12">
        <dbReference type="Rhea" id="RHEA:31240"/>
    </physiologicalReaction>
</comment>
<evidence type="ECO:0000256" key="14">
    <source>
        <dbReference type="SAM" id="MobiDB-lite"/>
    </source>
</evidence>
<dbReference type="PANTHER" id="PTHR21091">
    <property type="entry name" value="METHYLTETRAHYDROFOLATE:HOMOCYSTEINE METHYLTRANSFERASE RELATED"/>
    <property type="match status" value="1"/>
</dbReference>
<proteinExistence type="inferred from homology"/>
<organism evidence="16 17">
    <name type="scientific">Blyttiomyces helicus</name>
    <dbReference type="NCBI Taxonomy" id="388810"/>
    <lineage>
        <taxon>Eukaryota</taxon>
        <taxon>Fungi</taxon>
        <taxon>Fungi incertae sedis</taxon>
        <taxon>Chytridiomycota</taxon>
        <taxon>Chytridiomycota incertae sedis</taxon>
        <taxon>Chytridiomycetes</taxon>
        <taxon>Chytridiomycetes incertae sedis</taxon>
        <taxon>Blyttiomyces</taxon>
    </lineage>
</organism>
<dbReference type="Pfam" id="PF01208">
    <property type="entry name" value="URO-D"/>
    <property type="match status" value="2"/>
</dbReference>
<evidence type="ECO:0000259" key="15">
    <source>
        <dbReference type="Pfam" id="PF01208"/>
    </source>
</evidence>
<evidence type="ECO:0000256" key="4">
    <source>
        <dbReference type="ARBA" id="ARBA00011738"/>
    </source>
</evidence>
<keyword evidence="8" id="KW-0210">Decarboxylase</keyword>
<feature type="region of interest" description="Disordered" evidence="14">
    <location>
        <begin position="1"/>
        <end position="26"/>
    </location>
</feature>
<evidence type="ECO:0000256" key="13">
    <source>
        <dbReference type="ARBA" id="ARBA00048411"/>
    </source>
</evidence>
<dbReference type="Gene3D" id="3.20.20.210">
    <property type="match status" value="1"/>
</dbReference>
<sequence length="356" mass="39125">MEVKLPSSSSNPSFSTPDMAELDTPEAGCSGSKFERDLVWIMRQAGRFLPEFRAVRAAHSFFTVCRTPELAATVTLQPIDRFAGLLDASIIFSDILVVPHALGMDYIMVPAKGPTFPEVLETPADLSRLSETVDVNEKLGYVFDAIALTRTRLDGRVPLYGFAGCPRTLMGYMIEGGGTKTYERKLADVVVKFLVGQVMAGAQLLQVFGSSSGELTPKQFLNFSPPYLPEIPRRVRAALQDLNPELAKIPIAPLSAPGVGYDIVSVDWTMDSAAVRERTQNGVVLQGNLDPTMLFATKEVIREETREMLENFGPSQKYIANLGHRILPATHPEHLRAYLEAIRDISSEMNGENSFA</sequence>
<accession>A0A4P9VZB9</accession>
<dbReference type="AlphaFoldDB" id="A0A4P9VZB9"/>
<dbReference type="InterPro" id="IPR038071">
    <property type="entry name" value="UROD/MetE-like_sf"/>
</dbReference>
<evidence type="ECO:0000256" key="7">
    <source>
        <dbReference type="ARBA" id="ARBA00022490"/>
    </source>
</evidence>
<keyword evidence="7" id="KW-0963">Cytoplasm</keyword>
<dbReference type="EMBL" id="KZ999401">
    <property type="protein sequence ID" value="RKO85114.1"/>
    <property type="molecule type" value="Genomic_DNA"/>
</dbReference>
<dbReference type="GO" id="GO:0005829">
    <property type="term" value="C:cytosol"/>
    <property type="evidence" value="ECO:0007669"/>
    <property type="project" value="UniProtKB-SubCell"/>
</dbReference>
<evidence type="ECO:0000313" key="17">
    <source>
        <dbReference type="Proteomes" id="UP000269721"/>
    </source>
</evidence>
<comment type="catalytic activity">
    <reaction evidence="13">
        <text>uroporphyrinogen III + 4 H(+) = coproporphyrinogen III + 4 CO2</text>
        <dbReference type="Rhea" id="RHEA:19865"/>
        <dbReference type="ChEBI" id="CHEBI:15378"/>
        <dbReference type="ChEBI" id="CHEBI:16526"/>
        <dbReference type="ChEBI" id="CHEBI:57308"/>
        <dbReference type="ChEBI" id="CHEBI:57309"/>
        <dbReference type="EC" id="4.1.1.37"/>
    </reaction>
    <physiologicalReaction direction="left-to-right" evidence="13">
        <dbReference type="Rhea" id="RHEA:19866"/>
    </physiologicalReaction>
</comment>
<evidence type="ECO:0000256" key="8">
    <source>
        <dbReference type="ARBA" id="ARBA00022793"/>
    </source>
</evidence>
<dbReference type="SUPFAM" id="SSF51726">
    <property type="entry name" value="UROD/MetE-like"/>
    <property type="match status" value="1"/>
</dbReference>
<dbReference type="EC" id="4.1.1.37" evidence="5"/>
<dbReference type="OrthoDB" id="339900at2759"/>
<gene>
    <name evidence="16" type="ORF">BDK51DRAFT_35457</name>
</gene>
<protein>
    <recommendedName>
        <fullName evidence="6">Uroporphyrinogen decarboxylase</fullName>
        <ecNumber evidence="5">4.1.1.37</ecNumber>
    </recommendedName>
</protein>
<evidence type="ECO:0000256" key="2">
    <source>
        <dbReference type="ARBA" id="ARBA00004804"/>
    </source>
</evidence>
<feature type="domain" description="Uroporphyrinogen decarboxylase (URO-D)" evidence="15">
    <location>
        <begin position="29"/>
        <end position="184"/>
    </location>
</feature>
<evidence type="ECO:0000256" key="11">
    <source>
        <dbReference type="ARBA" id="ARBA00045708"/>
    </source>
</evidence>
<feature type="compositionally biased region" description="Low complexity" evidence="14">
    <location>
        <begin position="1"/>
        <end position="17"/>
    </location>
</feature>
<evidence type="ECO:0000256" key="1">
    <source>
        <dbReference type="ARBA" id="ARBA00004514"/>
    </source>
</evidence>
<reference evidence="17" key="1">
    <citation type="journal article" date="2018" name="Nat. Microbiol.">
        <title>Leveraging single-cell genomics to expand the fungal tree of life.</title>
        <authorList>
            <person name="Ahrendt S.R."/>
            <person name="Quandt C.A."/>
            <person name="Ciobanu D."/>
            <person name="Clum A."/>
            <person name="Salamov A."/>
            <person name="Andreopoulos B."/>
            <person name="Cheng J.F."/>
            <person name="Woyke T."/>
            <person name="Pelin A."/>
            <person name="Henrissat B."/>
            <person name="Reynolds N.K."/>
            <person name="Benny G.L."/>
            <person name="Smith M.E."/>
            <person name="James T.Y."/>
            <person name="Grigoriev I.V."/>
        </authorList>
    </citation>
    <scope>NUCLEOTIDE SEQUENCE [LARGE SCALE GENOMIC DNA]</scope>
</reference>
<dbReference type="CDD" id="cd00717">
    <property type="entry name" value="URO-D"/>
    <property type="match status" value="1"/>
</dbReference>
<keyword evidence="9" id="KW-0456">Lyase</keyword>
<dbReference type="PANTHER" id="PTHR21091:SF169">
    <property type="entry name" value="UROPORPHYRINOGEN DECARBOXYLASE"/>
    <property type="match status" value="1"/>
</dbReference>
<name>A0A4P9VZB9_9FUNG</name>
<dbReference type="Proteomes" id="UP000269721">
    <property type="component" value="Unassembled WGS sequence"/>
</dbReference>
<evidence type="ECO:0000256" key="12">
    <source>
        <dbReference type="ARBA" id="ARBA00047341"/>
    </source>
</evidence>
<evidence type="ECO:0000256" key="6">
    <source>
        <dbReference type="ARBA" id="ARBA00014308"/>
    </source>
</evidence>
<comment type="similarity">
    <text evidence="3">Belongs to the uroporphyrinogen decarboxylase family.</text>
</comment>
<comment type="subunit">
    <text evidence="4">Homodimer.</text>
</comment>
<keyword evidence="10" id="KW-0627">Porphyrin biosynthesis</keyword>
<dbReference type="InterPro" id="IPR006361">
    <property type="entry name" value="Uroporphyrinogen_deCO2ase_HemE"/>
</dbReference>
<evidence type="ECO:0000256" key="3">
    <source>
        <dbReference type="ARBA" id="ARBA00009935"/>
    </source>
</evidence>
<comment type="function">
    <text evidence="11">Catalyzes the sequential decarboxylation of the four acetate side chains of uroporphyrinogen to form coproporphyrinogen and participates in the fifth step in the heme biosynthetic pathway. Isomer I or isomer III of uroporphyrinogen may serve as substrate, but only coproporphyrinogen III can ultimately be converted to heme. In vitro also decarboxylates pentacarboxylate porphyrinogen I.</text>
</comment>
<dbReference type="InterPro" id="IPR000257">
    <property type="entry name" value="Uroporphyrinogen_deCOase"/>
</dbReference>
<evidence type="ECO:0000313" key="16">
    <source>
        <dbReference type="EMBL" id="RKO85114.1"/>
    </source>
</evidence>
<keyword evidence="17" id="KW-1185">Reference proteome</keyword>
<comment type="pathway">
    <text evidence="2">Porphyrin-containing compound metabolism; protoporphyrin-IX biosynthesis; coproporphyrinogen-III from 5-aminolevulinate: step 4/4.</text>
</comment>
<comment type="subcellular location">
    <subcellularLocation>
        <location evidence="1">Cytoplasm</location>
        <location evidence="1">Cytosol</location>
    </subcellularLocation>
</comment>
<dbReference type="FunFam" id="3.20.20.210:FF:000008">
    <property type="entry name" value="Uroporphyrinogen decarboxylase"/>
    <property type="match status" value="1"/>
</dbReference>
<feature type="domain" description="Uroporphyrinogen decarboxylase (URO-D)" evidence="15">
    <location>
        <begin position="185"/>
        <end position="344"/>
    </location>
</feature>
<evidence type="ECO:0000256" key="5">
    <source>
        <dbReference type="ARBA" id="ARBA00012288"/>
    </source>
</evidence>
<dbReference type="GO" id="GO:0004853">
    <property type="term" value="F:uroporphyrinogen decarboxylase activity"/>
    <property type="evidence" value="ECO:0007669"/>
    <property type="project" value="UniProtKB-EC"/>
</dbReference>
<evidence type="ECO:0000256" key="9">
    <source>
        <dbReference type="ARBA" id="ARBA00023239"/>
    </source>
</evidence>